<dbReference type="RefSeq" id="XP_002132602.2">
    <property type="nucleotide sequence ID" value="XM_002132566.3"/>
</dbReference>
<evidence type="ECO:0000313" key="2">
    <source>
        <dbReference type="Proteomes" id="UP000001819"/>
    </source>
</evidence>
<keyword evidence="2" id="KW-1185">Reference proteome</keyword>
<proteinExistence type="predicted"/>
<dbReference type="KEGG" id="dpo:6902866"/>
<dbReference type="InParanoid" id="A0A6I8UY34"/>
<gene>
    <name evidence="3" type="primary">LOC6902866</name>
</gene>
<feature type="region of interest" description="Disordered" evidence="1">
    <location>
        <begin position="1"/>
        <end position="68"/>
    </location>
</feature>
<dbReference type="Proteomes" id="UP000001819">
    <property type="component" value="Chromosome 4"/>
</dbReference>
<dbReference type="ExpressionAtlas" id="A0A6I8UY34">
    <property type="expression patterns" value="baseline"/>
</dbReference>
<dbReference type="AlphaFoldDB" id="A0A6I8UY34"/>
<evidence type="ECO:0000313" key="3">
    <source>
        <dbReference type="RefSeq" id="XP_002132602.2"/>
    </source>
</evidence>
<sequence>MPLPKYNGPHIVGDDGSDESPPFSPPSVLMADEELSESSSEESSSDDSTESEVSIESTSSERSPVLGENENQLIASYLVPVVMPPDEDYGPIIEIDPTAQQQDAPDGDLANAEPSLPQIGSIMQDAPINGDMANLANAEPSLPQIGSIMQDAPINGDMANLANAEPSLPQIGSIMQDAPINGDMANLANAEPSLPQIGSIMQDAPINGDMANANANSMSPLTEVDFHGYCNTVYKTTASTQTSESDIENDMPSNCRRRTTPASFEDPESIGARVSKRGRCSTSSGKSIELAKPLDVTNYFQEVSALFVRERVELLAFAEYCKISDRALMKAVARSKQRQEQGRK</sequence>
<accession>A0A6I8UY34</accession>
<feature type="compositionally biased region" description="Acidic residues" evidence="1">
    <location>
        <begin position="31"/>
        <end position="50"/>
    </location>
</feature>
<organism evidence="2 3">
    <name type="scientific">Drosophila pseudoobscura pseudoobscura</name>
    <name type="common">Fruit fly</name>
    <dbReference type="NCBI Taxonomy" id="46245"/>
    <lineage>
        <taxon>Eukaryota</taxon>
        <taxon>Metazoa</taxon>
        <taxon>Ecdysozoa</taxon>
        <taxon>Arthropoda</taxon>
        <taxon>Hexapoda</taxon>
        <taxon>Insecta</taxon>
        <taxon>Pterygota</taxon>
        <taxon>Neoptera</taxon>
        <taxon>Endopterygota</taxon>
        <taxon>Diptera</taxon>
        <taxon>Brachycera</taxon>
        <taxon>Muscomorpha</taxon>
        <taxon>Ephydroidea</taxon>
        <taxon>Drosophilidae</taxon>
        <taxon>Drosophila</taxon>
        <taxon>Sophophora</taxon>
    </lineage>
</organism>
<name>A0A6I8UY34_DROPS</name>
<reference evidence="3" key="1">
    <citation type="submission" date="2025-08" db="UniProtKB">
        <authorList>
            <consortium name="RefSeq"/>
        </authorList>
    </citation>
    <scope>IDENTIFICATION</scope>
    <source>
        <strain evidence="3">MV-25-SWS-2005</strain>
        <tissue evidence="3">Whole body</tissue>
    </source>
</reference>
<protein>
    <submittedName>
        <fullName evidence="3">Uncharacterized protein isoform X1</fullName>
    </submittedName>
</protein>
<feature type="region of interest" description="Disordered" evidence="1">
    <location>
        <begin position="240"/>
        <end position="284"/>
    </location>
</feature>
<evidence type="ECO:0000256" key="1">
    <source>
        <dbReference type="SAM" id="MobiDB-lite"/>
    </source>
</evidence>
<feature type="compositionally biased region" description="Low complexity" evidence="1">
    <location>
        <begin position="51"/>
        <end position="63"/>
    </location>
</feature>